<dbReference type="EMBL" id="UOFA01000118">
    <property type="protein sequence ID" value="VAW44457.1"/>
    <property type="molecule type" value="Genomic_DNA"/>
</dbReference>
<feature type="compositionally biased region" description="Acidic residues" evidence="1">
    <location>
        <begin position="170"/>
        <end position="179"/>
    </location>
</feature>
<dbReference type="Pfam" id="PF04760">
    <property type="entry name" value="IF2_N"/>
    <property type="match status" value="1"/>
</dbReference>
<feature type="region of interest" description="Disordered" evidence="1">
    <location>
        <begin position="99"/>
        <end position="119"/>
    </location>
</feature>
<evidence type="ECO:0000313" key="3">
    <source>
        <dbReference type="EMBL" id="VAW44457.1"/>
    </source>
</evidence>
<dbReference type="AlphaFoldDB" id="A0A3B0W156"/>
<dbReference type="InterPro" id="IPR009061">
    <property type="entry name" value="DNA-bd_dom_put_sf"/>
</dbReference>
<feature type="compositionally biased region" description="Basic and acidic residues" evidence="1">
    <location>
        <begin position="180"/>
        <end position="196"/>
    </location>
</feature>
<feature type="region of interest" description="Disordered" evidence="1">
    <location>
        <begin position="168"/>
        <end position="196"/>
    </location>
</feature>
<evidence type="ECO:0000259" key="2">
    <source>
        <dbReference type="Pfam" id="PF04760"/>
    </source>
</evidence>
<keyword evidence="3" id="KW-0396">Initiation factor</keyword>
<dbReference type="GO" id="GO:0003743">
    <property type="term" value="F:translation initiation factor activity"/>
    <property type="evidence" value="ECO:0007669"/>
    <property type="project" value="UniProtKB-KW"/>
</dbReference>
<accession>A0A3B0W156</accession>
<evidence type="ECO:0000256" key="1">
    <source>
        <dbReference type="SAM" id="MobiDB-lite"/>
    </source>
</evidence>
<proteinExistence type="predicted"/>
<name>A0A3B0W156_9ZZZZ</name>
<feature type="non-terminal residue" evidence="3">
    <location>
        <position position="196"/>
    </location>
</feature>
<sequence length="196" mass="21470">MSDVTVKQLAGVLGISSDKLMEQLASAGIPANSEDDGISNESKVKLLEFLRGSHGKDKKSLAPRKKVVLKRKSTEVLRVASGGSGVTKTKSINIEVKKKKLSTGPSQTEVAEIEQERQAAQQALDERKIQLDAEEQAKKAAVLKQEQEQQRLAAEAEEIAEKERLTLEQEQSEMAEQDEAQSKFKADLAKTGKNKD</sequence>
<gene>
    <name evidence="3" type="ORF">MNBD_GAMMA02-1836</name>
</gene>
<dbReference type="Gene3D" id="3.30.56.50">
    <property type="entry name" value="Putative DNA-binding domain, N-terminal subdomain of bacterial translation initiation factor IF2"/>
    <property type="match status" value="1"/>
</dbReference>
<protein>
    <submittedName>
        <fullName evidence="3">Translation initiation factor 2</fullName>
    </submittedName>
</protein>
<dbReference type="InterPro" id="IPR006847">
    <property type="entry name" value="IF2_N"/>
</dbReference>
<feature type="domain" description="Translation initiation factor IF-2 N-terminal" evidence="2">
    <location>
        <begin position="1"/>
        <end position="48"/>
    </location>
</feature>
<dbReference type="SUPFAM" id="SSF46955">
    <property type="entry name" value="Putative DNA-binding domain"/>
    <property type="match status" value="1"/>
</dbReference>
<reference evidence="3" key="1">
    <citation type="submission" date="2018-06" db="EMBL/GenBank/DDBJ databases">
        <authorList>
            <person name="Zhirakovskaya E."/>
        </authorList>
    </citation>
    <scope>NUCLEOTIDE SEQUENCE</scope>
</reference>
<keyword evidence="3" id="KW-0648">Protein biosynthesis</keyword>
<organism evidence="3">
    <name type="scientific">hydrothermal vent metagenome</name>
    <dbReference type="NCBI Taxonomy" id="652676"/>
    <lineage>
        <taxon>unclassified sequences</taxon>
        <taxon>metagenomes</taxon>
        <taxon>ecological metagenomes</taxon>
    </lineage>
</organism>